<reference evidence="2" key="1">
    <citation type="journal article" date="2019" name="Sci. Rep.">
        <title>Draft genome of Tanacetum cinerariifolium, the natural source of mosquito coil.</title>
        <authorList>
            <person name="Yamashiro T."/>
            <person name="Shiraishi A."/>
            <person name="Satake H."/>
            <person name="Nakayama K."/>
        </authorList>
    </citation>
    <scope>NUCLEOTIDE SEQUENCE</scope>
</reference>
<protein>
    <submittedName>
        <fullName evidence="2">Uncharacterized protein</fullName>
    </submittedName>
</protein>
<proteinExistence type="predicted"/>
<organism evidence="2">
    <name type="scientific">Tanacetum cinerariifolium</name>
    <name type="common">Dalmatian daisy</name>
    <name type="synonym">Chrysanthemum cinerariifolium</name>
    <dbReference type="NCBI Taxonomy" id="118510"/>
    <lineage>
        <taxon>Eukaryota</taxon>
        <taxon>Viridiplantae</taxon>
        <taxon>Streptophyta</taxon>
        <taxon>Embryophyta</taxon>
        <taxon>Tracheophyta</taxon>
        <taxon>Spermatophyta</taxon>
        <taxon>Magnoliopsida</taxon>
        <taxon>eudicotyledons</taxon>
        <taxon>Gunneridae</taxon>
        <taxon>Pentapetalae</taxon>
        <taxon>asterids</taxon>
        <taxon>campanulids</taxon>
        <taxon>Asterales</taxon>
        <taxon>Asteraceae</taxon>
        <taxon>Asteroideae</taxon>
        <taxon>Anthemideae</taxon>
        <taxon>Anthemidinae</taxon>
        <taxon>Tanacetum</taxon>
    </lineage>
</organism>
<dbReference type="AlphaFoldDB" id="A0A699GEK7"/>
<accession>A0A699GEK7</accession>
<name>A0A699GEK7_TANCI</name>
<feature type="region of interest" description="Disordered" evidence="1">
    <location>
        <begin position="723"/>
        <end position="772"/>
    </location>
</feature>
<gene>
    <name evidence="2" type="ORF">Tci_000065</name>
</gene>
<feature type="compositionally biased region" description="Gly residues" evidence="1">
    <location>
        <begin position="891"/>
        <end position="904"/>
    </location>
</feature>
<comment type="caution">
    <text evidence="2">The sequence shown here is derived from an EMBL/GenBank/DDBJ whole genome shotgun (WGS) entry which is preliminary data.</text>
</comment>
<dbReference type="EMBL" id="BKCJ010000001">
    <property type="protein sequence ID" value="GEU28087.1"/>
    <property type="molecule type" value="Genomic_DNA"/>
</dbReference>
<evidence type="ECO:0000256" key="1">
    <source>
        <dbReference type="SAM" id="MobiDB-lite"/>
    </source>
</evidence>
<feature type="region of interest" description="Disordered" evidence="1">
    <location>
        <begin position="876"/>
        <end position="933"/>
    </location>
</feature>
<evidence type="ECO:0000313" key="2">
    <source>
        <dbReference type="EMBL" id="GEU28087.1"/>
    </source>
</evidence>
<sequence>MGGHEHGDAARSSGQQQFLHVARGARIEAVDRFIENQHGRLVNQRAGQAQALLHAQRVVHGVVFARIVQTEFGQQARAARDCLGARKAVHFGDELQDLASAQVVVEHRGVGQVAYPAFHFRRLGMTIETVDHHPSGAGHEDAHHHADGGGLAGAVGAEEAEQLPARHGQIERLDGVEAAIGFGQSLEIDHDGLPSVGGCLYQRAAHAVAPAFADGRHRAVRVEHQRVGSADFLRLRAPALAALRQRLRFGARAVTGFDVGGVAIALGQARRVDGLRHGHAQVDVIENRLQHGGDDGGAARAADRERGFAVPERQRGRHAAARALARFRHIGRGPGKIEVGHLVIEQEAVARHHHAAAAPRFNGIGVRDDIAFLVGDRQVRGVRVFGQQPGAGRALRHALVVLIRIRVARHCMAGGAGRIDQRAAAGGVILVQQAGDGGVDEFRVGQVGVAVGERQPARFQVQVLGLVARHGFQVVALQDVERFGHGHAAGTGQRHAIQVVAAIGAVHGQAQARLVIGQVGHGHVTGADRDAGGYRGAVDGVDHGAAHGARIKSLDAAGGQFAVRARQVRVAQHAARCRRLAMFQIERGGGREFAELVAVDVHQVREIGVDGEAVGGHRDGGRKDLPERHRAVAVQRLVPAAHRAGHAHRHAAGYHGVEIDRLAMVEKDERRKAGGRRFAVVDGDHALVLGQVDHHEAAAADAAAERIGHAQRGCRRHGRIDGVAAPVQDGDGGPGRRLADGGHRAAGAGGHWRLGQRRLPGKREDDGGNQDRAVAGMHGRRLSDRVMVLAYPIRRPISNRQVEITTGVVRWWPAGEGQAIAGDAARAVGHAVGQNKIAAAAIGPDHGKTVADVAGPDAHGAFAAAAVVDAVEPHDAAGGRGNHGAAALGQHIGGGKALRRGGGTAAARRRSTGVQHGHHGGEQGQDDQLPQYGCLHSDLSGILE</sequence>